<reference evidence="4" key="1">
    <citation type="submission" date="2017-08" db="EMBL/GenBank/DDBJ databases">
        <title>A dynamic microbial community with high functional redundancy inhabits the cold, oxic subseafloor aquifer.</title>
        <authorList>
            <person name="Tully B.J."/>
            <person name="Wheat C.G."/>
            <person name="Glazer B.T."/>
            <person name="Huber J.A."/>
        </authorList>
    </citation>
    <scope>NUCLEOTIDE SEQUENCE [LARGE SCALE GENOMIC DNA]</scope>
</reference>
<evidence type="ECO:0000313" key="3">
    <source>
        <dbReference type="EMBL" id="PCH63631.1"/>
    </source>
</evidence>
<evidence type="ECO:0000259" key="2">
    <source>
        <dbReference type="Pfam" id="PF00190"/>
    </source>
</evidence>
<organism evidence="3 4">
    <name type="scientific">SAR86 cluster bacterium</name>
    <dbReference type="NCBI Taxonomy" id="2030880"/>
    <lineage>
        <taxon>Bacteria</taxon>
        <taxon>Pseudomonadati</taxon>
        <taxon>Pseudomonadota</taxon>
        <taxon>Gammaproteobacteria</taxon>
        <taxon>SAR86 cluster</taxon>
    </lineage>
</organism>
<protein>
    <recommendedName>
        <fullName evidence="2">Cupin type-1 domain-containing protein</fullName>
    </recommendedName>
</protein>
<sequence length="189" mass="20226">MINKKFKILLGATLLCAVSPNLFAQRPTIATHIPHAEVMTVFEHMGGSIDQQIRVVDIGDEVNVGVGVLQRMGTRTEGESVNAIVHHRITEVYYVLSGSGTLVTGGEISGDIEFADDNTSVLVLIGPSGSRTVINGHAKTISAGDIVIIPAGVPHGFKNIQHQITYVSIRVDPNQVLPTGYVHPSLENE</sequence>
<dbReference type="SUPFAM" id="SSF51182">
    <property type="entry name" value="RmlC-like cupins"/>
    <property type="match status" value="1"/>
</dbReference>
<gene>
    <name evidence="3" type="ORF">COC19_00830</name>
</gene>
<dbReference type="InterPro" id="IPR011051">
    <property type="entry name" value="RmlC_Cupin_sf"/>
</dbReference>
<name>A0A2A4MUA0_9GAMM</name>
<comment type="caution">
    <text evidence="3">The sequence shown here is derived from an EMBL/GenBank/DDBJ whole genome shotgun (WGS) entry which is preliminary data.</text>
</comment>
<feature type="domain" description="Cupin type-1" evidence="2">
    <location>
        <begin position="80"/>
        <end position="176"/>
    </location>
</feature>
<evidence type="ECO:0000256" key="1">
    <source>
        <dbReference type="SAM" id="SignalP"/>
    </source>
</evidence>
<evidence type="ECO:0000313" key="4">
    <source>
        <dbReference type="Proteomes" id="UP000218172"/>
    </source>
</evidence>
<dbReference type="InterPro" id="IPR006045">
    <property type="entry name" value="Cupin_1"/>
</dbReference>
<dbReference type="Proteomes" id="UP000218172">
    <property type="component" value="Unassembled WGS sequence"/>
</dbReference>
<dbReference type="InterPro" id="IPR014710">
    <property type="entry name" value="RmlC-like_jellyroll"/>
</dbReference>
<dbReference type="Gene3D" id="2.60.120.10">
    <property type="entry name" value="Jelly Rolls"/>
    <property type="match status" value="1"/>
</dbReference>
<keyword evidence="1" id="KW-0732">Signal</keyword>
<dbReference type="Pfam" id="PF00190">
    <property type="entry name" value="Cupin_1"/>
    <property type="match status" value="1"/>
</dbReference>
<feature type="chain" id="PRO_5012359202" description="Cupin type-1 domain-containing protein" evidence="1">
    <location>
        <begin position="25"/>
        <end position="189"/>
    </location>
</feature>
<accession>A0A2A4MUA0</accession>
<dbReference type="EMBL" id="NVQR01000011">
    <property type="protein sequence ID" value="PCH63631.1"/>
    <property type="molecule type" value="Genomic_DNA"/>
</dbReference>
<proteinExistence type="predicted"/>
<dbReference type="AlphaFoldDB" id="A0A2A4MUA0"/>
<feature type="signal peptide" evidence="1">
    <location>
        <begin position="1"/>
        <end position="24"/>
    </location>
</feature>